<dbReference type="AlphaFoldDB" id="A0A167IW84"/>
<accession>A0A167IW84</accession>
<reference evidence="2 3" key="1">
    <citation type="journal article" date="2016" name="Mol. Biol. Evol.">
        <title>Comparative Genomics of Early-Diverging Mushroom-Forming Fungi Provides Insights into the Origins of Lignocellulose Decay Capabilities.</title>
        <authorList>
            <person name="Nagy L.G."/>
            <person name="Riley R."/>
            <person name="Tritt A."/>
            <person name="Adam C."/>
            <person name="Daum C."/>
            <person name="Floudas D."/>
            <person name="Sun H."/>
            <person name="Yadav J.S."/>
            <person name="Pangilinan J."/>
            <person name="Larsson K.H."/>
            <person name="Matsuura K."/>
            <person name="Barry K."/>
            <person name="Labutti K."/>
            <person name="Kuo R."/>
            <person name="Ohm R.A."/>
            <person name="Bhattacharya S.S."/>
            <person name="Shirouzu T."/>
            <person name="Yoshinaga Y."/>
            <person name="Martin F.M."/>
            <person name="Grigoriev I.V."/>
            <person name="Hibbett D.S."/>
        </authorList>
    </citation>
    <scope>NUCLEOTIDE SEQUENCE [LARGE SCALE GENOMIC DNA]</scope>
    <source>
        <strain evidence="2 3">TUFC12733</strain>
    </source>
</reference>
<keyword evidence="3" id="KW-1185">Reference proteome</keyword>
<dbReference type="Proteomes" id="UP000076738">
    <property type="component" value="Unassembled WGS sequence"/>
</dbReference>
<proteinExistence type="predicted"/>
<organism evidence="2 3">
    <name type="scientific">Calocera viscosa (strain TUFC12733)</name>
    <dbReference type="NCBI Taxonomy" id="1330018"/>
    <lineage>
        <taxon>Eukaryota</taxon>
        <taxon>Fungi</taxon>
        <taxon>Dikarya</taxon>
        <taxon>Basidiomycota</taxon>
        <taxon>Agaricomycotina</taxon>
        <taxon>Dacrymycetes</taxon>
        <taxon>Dacrymycetales</taxon>
        <taxon>Dacrymycetaceae</taxon>
        <taxon>Calocera</taxon>
    </lineage>
</organism>
<feature type="region of interest" description="Disordered" evidence="1">
    <location>
        <begin position="1"/>
        <end position="46"/>
    </location>
</feature>
<dbReference type="EMBL" id="KV417305">
    <property type="protein sequence ID" value="KZO93029.1"/>
    <property type="molecule type" value="Genomic_DNA"/>
</dbReference>
<evidence type="ECO:0000313" key="3">
    <source>
        <dbReference type="Proteomes" id="UP000076738"/>
    </source>
</evidence>
<protein>
    <submittedName>
        <fullName evidence="2">Uncharacterized protein</fullName>
    </submittedName>
</protein>
<evidence type="ECO:0000313" key="2">
    <source>
        <dbReference type="EMBL" id="KZO93029.1"/>
    </source>
</evidence>
<evidence type="ECO:0000256" key="1">
    <source>
        <dbReference type="SAM" id="MobiDB-lite"/>
    </source>
</evidence>
<name>A0A167IW84_CALVF</name>
<gene>
    <name evidence="2" type="ORF">CALVIDRAFT_287627</name>
</gene>
<sequence>MSETTARGYAANSVSQELHVDSGEDTGLDLGADISSSGRTSPERAIGGVTRGVSNFASVGQHYYTTFALRLWKGPVTGTVAIALGGADHAAPKTTPDGHRLCVPVAAACLRGTGVTDIVTNHSEAADHTASVGQHSYTTGEDTLRLREHSAPACLRGEAVSSQTL</sequence>